<sequence length="156" mass="18190">MNLRKTSIATAVIMLMTSFTPSQAFQVPVPMQKPAQTTMTDNVVQVQYRRDERRIYRDRSFRGRDRDYRRSMARRDYYNGHRGYRDRRPGYRQHNGMWFPLAAFATGAIIGGAMSQGRPAYGSSHQQYCASRYRSYRASDNTFQPNNGPRRQCVSN</sequence>
<proteinExistence type="inferred from homology"/>
<keyword evidence="4" id="KW-1003">Cell membrane</keyword>
<comment type="function">
    <text evidence="6">Has immunoglobulin-binding and hemagglutination properties, and can bind to mannose. Essential for virulence. May be involved in LPS biosynthesis or polysaccharide transport.</text>
</comment>
<feature type="chain" id="PRO_5002214401" description="Lectin-like protein BA14k" evidence="7">
    <location>
        <begin position="25"/>
        <end position="156"/>
    </location>
</feature>
<dbReference type="OrthoDB" id="8117189at2"/>
<comment type="subcellular location">
    <subcellularLocation>
        <location evidence="1">Membrane</location>
        <topology evidence="1">Single-pass membrane protein</topology>
    </subcellularLocation>
</comment>
<keyword evidence="8" id="KW-0812">Transmembrane</keyword>
<dbReference type="AlphaFoldDB" id="A0A0D0K0Q1"/>
<accession>A0A0D0K0Q1</accession>
<dbReference type="GO" id="GO:0016020">
    <property type="term" value="C:membrane"/>
    <property type="evidence" value="ECO:0007669"/>
    <property type="project" value="UniProtKB-SubCell"/>
</dbReference>
<comment type="caution">
    <text evidence="8">The sequence shown here is derived from an EMBL/GenBank/DDBJ whole genome shotgun (WGS) entry which is preliminary data.</text>
</comment>
<evidence type="ECO:0000256" key="1">
    <source>
        <dbReference type="ARBA" id="ARBA00004167"/>
    </source>
</evidence>
<evidence type="ECO:0000256" key="6">
    <source>
        <dbReference type="ARBA" id="ARBA00025321"/>
    </source>
</evidence>
<evidence type="ECO:0000313" key="8">
    <source>
        <dbReference type="EMBL" id="KIQ01761.1"/>
    </source>
</evidence>
<evidence type="ECO:0000256" key="3">
    <source>
        <dbReference type="ARBA" id="ARBA00020552"/>
    </source>
</evidence>
<protein>
    <recommendedName>
        <fullName evidence="3">Lectin-like protein BA14k</fullName>
    </recommendedName>
</protein>
<evidence type="ECO:0000313" key="9">
    <source>
        <dbReference type="Proteomes" id="UP000035017"/>
    </source>
</evidence>
<keyword evidence="5" id="KW-0430">Lectin</keyword>
<dbReference type="Proteomes" id="UP000035017">
    <property type="component" value="Unassembled WGS sequence"/>
</dbReference>
<reference evidence="8 9" key="1">
    <citation type="submission" date="2014-12" db="EMBL/GenBank/DDBJ databases">
        <title>16Stimator: statistical estimation of ribosomal gene copy numbers from draft genome assemblies.</title>
        <authorList>
            <person name="Perisin M.A."/>
            <person name="Vetter M."/>
            <person name="Gilbert J.A."/>
            <person name="Bergelson J."/>
        </authorList>
    </citation>
    <scope>NUCLEOTIDE SEQUENCE [LARGE SCALE GENOMIC DNA]</scope>
    <source>
        <strain evidence="8 9">MEJ076</strain>
    </source>
</reference>
<keyword evidence="4" id="KW-0472">Membrane</keyword>
<keyword evidence="7" id="KW-0732">Signal</keyword>
<evidence type="ECO:0000256" key="2">
    <source>
        <dbReference type="ARBA" id="ARBA00010270"/>
    </source>
</evidence>
<dbReference type="InterPro" id="IPR012413">
    <property type="entry name" value="BA14K"/>
</dbReference>
<comment type="similarity">
    <text evidence="2">Belongs to the BA14k family.</text>
</comment>
<evidence type="ECO:0000256" key="5">
    <source>
        <dbReference type="ARBA" id="ARBA00022734"/>
    </source>
</evidence>
<gene>
    <name evidence="8" type="ORF">RU07_13395</name>
</gene>
<dbReference type="EMBL" id="JXQV01000012">
    <property type="protein sequence ID" value="KIQ01761.1"/>
    <property type="molecule type" value="Genomic_DNA"/>
</dbReference>
<evidence type="ECO:0000256" key="7">
    <source>
        <dbReference type="SAM" id="SignalP"/>
    </source>
</evidence>
<feature type="signal peptide" evidence="7">
    <location>
        <begin position="1"/>
        <end position="24"/>
    </location>
</feature>
<organism evidence="8 9">
    <name type="scientific">Agrobacterium tumefaciens</name>
    <dbReference type="NCBI Taxonomy" id="358"/>
    <lineage>
        <taxon>Bacteria</taxon>
        <taxon>Pseudomonadati</taxon>
        <taxon>Pseudomonadota</taxon>
        <taxon>Alphaproteobacteria</taxon>
        <taxon>Hyphomicrobiales</taxon>
        <taxon>Rhizobiaceae</taxon>
        <taxon>Rhizobium/Agrobacterium group</taxon>
        <taxon>Agrobacterium</taxon>
        <taxon>Agrobacterium tumefaciens complex</taxon>
    </lineage>
</organism>
<dbReference type="Pfam" id="PF07886">
    <property type="entry name" value="BA14K"/>
    <property type="match status" value="1"/>
</dbReference>
<evidence type="ECO:0000256" key="4">
    <source>
        <dbReference type="ARBA" id="ARBA00022475"/>
    </source>
</evidence>
<name>A0A0D0K0Q1_AGRTU</name>
<dbReference type="GO" id="GO:0030246">
    <property type="term" value="F:carbohydrate binding"/>
    <property type="evidence" value="ECO:0007669"/>
    <property type="project" value="UniProtKB-KW"/>
</dbReference>